<evidence type="ECO:0000313" key="2">
    <source>
        <dbReference type="Proteomes" id="UP000765509"/>
    </source>
</evidence>
<gene>
    <name evidence="1" type="ORF">O181_022629</name>
</gene>
<accession>A0A9Q3CF56</accession>
<reference evidence="1" key="1">
    <citation type="submission" date="2021-03" db="EMBL/GenBank/DDBJ databases">
        <title>Draft genome sequence of rust myrtle Austropuccinia psidii MF-1, a brazilian biotype.</title>
        <authorList>
            <person name="Quecine M.C."/>
            <person name="Pachon D.M.R."/>
            <person name="Bonatelli M.L."/>
            <person name="Correr F.H."/>
            <person name="Franceschini L.M."/>
            <person name="Leite T.F."/>
            <person name="Margarido G.R.A."/>
            <person name="Almeida C.A."/>
            <person name="Ferrarezi J.A."/>
            <person name="Labate C.A."/>
        </authorList>
    </citation>
    <scope>NUCLEOTIDE SEQUENCE</scope>
    <source>
        <strain evidence="1">MF-1</strain>
    </source>
</reference>
<protein>
    <submittedName>
        <fullName evidence="1">Uncharacterized protein</fullName>
    </submittedName>
</protein>
<dbReference type="EMBL" id="AVOT02006984">
    <property type="protein sequence ID" value="MBW0482914.1"/>
    <property type="molecule type" value="Genomic_DNA"/>
</dbReference>
<organism evidence="1 2">
    <name type="scientific">Austropuccinia psidii MF-1</name>
    <dbReference type="NCBI Taxonomy" id="1389203"/>
    <lineage>
        <taxon>Eukaryota</taxon>
        <taxon>Fungi</taxon>
        <taxon>Dikarya</taxon>
        <taxon>Basidiomycota</taxon>
        <taxon>Pucciniomycotina</taxon>
        <taxon>Pucciniomycetes</taxon>
        <taxon>Pucciniales</taxon>
        <taxon>Sphaerophragmiaceae</taxon>
        <taxon>Austropuccinia</taxon>
    </lineage>
</organism>
<evidence type="ECO:0000313" key="1">
    <source>
        <dbReference type="EMBL" id="MBW0482914.1"/>
    </source>
</evidence>
<keyword evidence="2" id="KW-1185">Reference proteome</keyword>
<comment type="caution">
    <text evidence="1">The sequence shown here is derived from an EMBL/GenBank/DDBJ whole genome shotgun (WGS) entry which is preliminary data.</text>
</comment>
<name>A0A9Q3CF56_9BASI</name>
<dbReference type="Proteomes" id="UP000765509">
    <property type="component" value="Unassembled WGS sequence"/>
</dbReference>
<proteinExistence type="predicted"/>
<sequence length="66" mass="6795">MKVSAAIIELSTLAGAFAAPTLLGLGLGVGLGWGGGWGGWGDESGPLRYIIATNRALTTMECTMRR</sequence>
<dbReference type="AlphaFoldDB" id="A0A9Q3CF56"/>